<evidence type="ECO:0000256" key="7">
    <source>
        <dbReference type="ARBA" id="ARBA00022989"/>
    </source>
</evidence>
<keyword evidence="6" id="KW-0735">Signal-anchor</keyword>
<dbReference type="PANTHER" id="PTHR12788:SF10">
    <property type="entry name" value="PROTEIN-TYROSINE SULFOTRANSFERASE"/>
    <property type="match status" value="1"/>
</dbReference>
<proteinExistence type="inferred from homology"/>
<feature type="region of interest" description="Disordered" evidence="14">
    <location>
        <begin position="409"/>
        <end position="432"/>
    </location>
</feature>
<dbReference type="STRING" id="126957.T1J9P8"/>
<feature type="compositionally biased region" description="Basic and acidic residues" evidence="14">
    <location>
        <begin position="419"/>
        <end position="432"/>
    </location>
</feature>
<reference evidence="15" key="2">
    <citation type="submission" date="2015-02" db="UniProtKB">
        <authorList>
            <consortium name="EnsemblMetazoa"/>
        </authorList>
    </citation>
    <scope>IDENTIFICATION</scope>
</reference>
<evidence type="ECO:0000256" key="9">
    <source>
        <dbReference type="ARBA" id="ARBA00023136"/>
    </source>
</evidence>
<organism evidence="15 16">
    <name type="scientific">Strigamia maritima</name>
    <name type="common">European centipede</name>
    <name type="synonym">Geophilus maritimus</name>
    <dbReference type="NCBI Taxonomy" id="126957"/>
    <lineage>
        <taxon>Eukaryota</taxon>
        <taxon>Metazoa</taxon>
        <taxon>Ecdysozoa</taxon>
        <taxon>Arthropoda</taxon>
        <taxon>Myriapoda</taxon>
        <taxon>Chilopoda</taxon>
        <taxon>Pleurostigmophora</taxon>
        <taxon>Geophilomorpha</taxon>
        <taxon>Linotaeniidae</taxon>
        <taxon>Strigamia</taxon>
    </lineage>
</organism>
<dbReference type="GO" id="GO:0000139">
    <property type="term" value="C:Golgi membrane"/>
    <property type="evidence" value="ECO:0007669"/>
    <property type="project" value="UniProtKB-SubCell"/>
</dbReference>
<dbReference type="FunFam" id="3.40.50.300:FF:000290">
    <property type="entry name" value="Protein-tyrosine sulfotransferase"/>
    <property type="match status" value="1"/>
</dbReference>
<evidence type="ECO:0000256" key="13">
    <source>
        <dbReference type="RuleBase" id="RU365018"/>
    </source>
</evidence>
<sequence length="432" mass="48819">MGGSECFGTAPDGPLNQTLLISSSHAHMHSHTQAQRWRKLVSITTNRWLFNDGLLADNWPFSLCRVSVLKTTLVKCLIDYTSSRIPNADPIVQAGYDHGPEKKRYTYDVNTPLIFIGGMPRSGTTLARAMLDAHPDIRCGEETRVIPRLLQMRNQWLKSTRESARLVEAGLDNEVLNSAMAAFFLEVIARHGEPAPRLCNKDPFTLKSAVYLSQLFPNSKFIFMVRDGRATVHSIISRHVTISGFDLTDYRQCLSKWNAAVQLMYLQCKEVGPDRCLRVYYEQLVLHPREQMDRILEFLVVPWNESVLHHEQFINKPGGISLSKMERSSDQVVKPVNLEALSKWVGHIPDDCVRDMASVAPMLAMLGYDPNGNPPNYGNPDSFVIDNTKDIRENSKHWSKLADEVVAGKKYPGSADTRQMIKDQSEEPRTSH</sequence>
<evidence type="ECO:0000256" key="14">
    <source>
        <dbReference type="SAM" id="MobiDB-lite"/>
    </source>
</evidence>
<keyword evidence="8" id="KW-0333">Golgi apparatus</keyword>
<accession>T1J9P8</accession>
<dbReference type="OMA" id="VMMDSNH"/>
<evidence type="ECO:0000256" key="3">
    <source>
        <dbReference type="ARBA" id="ARBA00013262"/>
    </source>
</evidence>
<evidence type="ECO:0000256" key="8">
    <source>
        <dbReference type="ARBA" id="ARBA00023034"/>
    </source>
</evidence>
<dbReference type="HOGENOM" id="CLU_046916_0_2_1"/>
<dbReference type="eggNOG" id="KOG3988">
    <property type="taxonomic scope" value="Eukaryota"/>
</dbReference>
<dbReference type="InterPro" id="IPR027417">
    <property type="entry name" value="P-loop_NTPase"/>
</dbReference>
<evidence type="ECO:0000256" key="5">
    <source>
        <dbReference type="ARBA" id="ARBA00022692"/>
    </source>
</evidence>
<dbReference type="GO" id="GO:0008476">
    <property type="term" value="F:protein-tyrosine sulfotransferase activity"/>
    <property type="evidence" value="ECO:0007669"/>
    <property type="project" value="UniProtKB-EC"/>
</dbReference>
<evidence type="ECO:0000313" key="16">
    <source>
        <dbReference type="Proteomes" id="UP000014500"/>
    </source>
</evidence>
<reference evidence="16" key="1">
    <citation type="submission" date="2011-05" db="EMBL/GenBank/DDBJ databases">
        <authorList>
            <person name="Richards S.R."/>
            <person name="Qu J."/>
            <person name="Jiang H."/>
            <person name="Jhangiani S.N."/>
            <person name="Agravi P."/>
            <person name="Goodspeed R."/>
            <person name="Gross S."/>
            <person name="Mandapat C."/>
            <person name="Jackson L."/>
            <person name="Mathew T."/>
            <person name="Pu L."/>
            <person name="Thornton R."/>
            <person name="Saada N."/>
            <person name="Wilczek-Boney K.B."/>
            <person name="Lee S."/>
            <person name="Kovar C."/>
            <person name="Wu Y."/>
            <person name="Scherer S.E."/>
            <person name="Worley K.C."/>
            <person name="Muzny D.M."/>
            <person name="Gibbs R."/>
        </authorList>
    </citation>
    <scope>NUCLEOTIDE SEQUENCE</scope>
    <source>
        <strain evidence="16">Brora</strain>
    </source>
</reference>
<evidence type="ECO:0000256" key="10">
    <source>
        <dbReference type="ARBA" id="ARBA00023157"/>
    </source>
</evidence>
<evidence type="ECO:0000256" key="6">
    <source>
        <dbReference type="ARBA" id="ARBA00022968"/>
    </source>
</evidence>
<evidence type="ECO:0000256" key="11">
    <source>
        <dbReference type="ARBA" id="ARBA00023180"/>
    </source>
</evidence>
<evidence type="ECO:0000313" key="15">
    <source>
        <dbReference type="EnsemblMetazoa" id="SMAR010446-PA"/>
    </source>
</evidence>
<name>T1J9P8_STRMM</name>
<evidence type="ECO:0000256" key="4">
    <source>
        <dbReference type="ARBA" id="ARBA00022679"/>
    </source>
</evidence>
<comment type="function">
    <text evidence="13">Catalyzes the O-sulfation of tyrosine residues within acidic motifs of polypeptides, using 3'-phosphoadenylyl sulfate (PAPS) as cosubstrate.</text>
</comment>
<keyword evidence="10" id="KW-1015">Disulfide bond</keyword>
<dbReference type="InterPro" id="IPR026634">
    <property type="entry name" value="TPST-like"/>
</dbReference>
<dbReference type="PhylomeDB" id="T1J9P8"/>
<comment type="catalytic activity">
    <reaction evidence="12 13">
        <text>L-tyrosyl-[protein] + 3'-phosphoadenylyl sulfate = O-sulfo-L-tyrosine-[protein] + adenosine 3',5'-bisphosphate + H(+)</text>
        <dbReference type="Rhea" id="RHEA:16801"/>
        <dbReference type="Rhea" id="RHEA-COMP:10136"/>
        <dbReference type="Rhea" id="RHEA-COMP:11688"/>
        <dbReference type="ChEBI" id="CHEBI:15378"/>
        <dbReference type="ChEBI" id="CHEBI:46858"/>
        <dbReference type="ChEBI" id="CHEBI:58339"/>
        <dbReference type="ChEBI" id="CHEBI:58343"/>
        <dbReference type="ChEBI" id="CHEBI:65286"/>
        <dbReference type="EC" id="2.8.2.20"/>
    </reaction>
</comment>
<comment type="subcellular location">
    <subcellularLocation>
        <location evidence="1">Golgi apparatus membrane</location>
        <topology evidence="1">Single-pass type II membrane protein</topology>
    </subcellularLocation>
</comment>
<dbReference type="Proteomes" id="UP000014500">
    <property type="component" value="Unassembled WGS sequence"/>
</dbReference>
<dbReference type="AlphaFoldDB" id="T1J9P8"/>
<comment type="similarity">
    <text evidence="2 13">Belongs to the protein sulfotransferase family.</text>
</comment>
<keyword evidence="11" id="KW-0325">Glycoprotein</keyword>
<keyword evidence="5" id="KW-0812">Transmembrane</keyword>
<keyword evidence="4 13" id="KW-0808">Transferase</keyword>
<dbReference type="EMBL" id="JH431978">
    <property type="status" value="NOT_ANNOTATED_CDS"/>
    <property type="molecule type" value="Genomic_DNA"/>
</dbReference>
<dbReference type="Gene3D" id="3.40.50.300">
    <property type="entry name" value="P-loop containing nucleotide triphosphate hydrolases"/>
    <property type="match status" value="1"/>
</dbReference>
<keyword evidence="16" id="KW-1185">Reference proteome</keyword>
<evidence type="ECO:0000256" key="1">
    <source>
        <dbReference type="ARBA" id="ARBA00004323"/>
    </source>
</evidence>
<protein>
    <recommendedName>
        <fullName evidence="3 13">Protein-tyrosine sulfotransferase</fullName>
        <ecNumber evidence="3 13">2.8.2.20</ecNumber>
    </recommendedName>
</protein>
<dbReference type="PANTHER" id="PTHR12788">
    <property type="entry name" value="PROTEIN-TYROSINE SULFOTRANSFERASE 2"/>
    <property type="match status" value="1"/>
</dbReference>
<dbReference type="EC" id="2.8.2.20" evidence="3 13"/>
<dbReference type="SUPFAM" id="SSF52540">
    <property type="entry name" value="P-loop containing nucleoside triphosphate hydrolases"/>
    <property type="match status" value="1"/>
</dbReference>
<dbReference type="Pfam" id="PF13469">
    <property type="entry name" value="Sulfotransfer_3"/>
    <property type="match status" value="1"/>
</dbReference>
<evidence type="ECO:0000256" key="2">
    <source>
        <dbReference type="ARBA" id="ARBA00009988"/>
    </source>
</evidence>
<dbReference type="EnsemblMetazoa" id="SMAR010446-RA">
    <property type="protein sequence ID" value="SMAR010446-PA"/>
    <property type="gene ID" value="SMAR010446"/>
</dbReference>
<keyword evidence="7" id="KW-1133">Transmembrane helix</keyword>
<evidence type="ECO:0000256" key="12">
    <source>
        <dbReference type="ARBA" id="ARBA00048460"/>
    </source>
</evidence>
<keyword evidence="9" id="KW-0472">Membrane</keyword>